<dbReference type="InterPro" id="IPR033121">
    <property type="entry name" value="PEPTIDASE_A1"/>
</dbReference>
<evidence type="ECO:0000256" key="7">
    <source>
        <dbReference type="ARBA" id="ARBA00023180"/>
    </source>
</evidence>
<evidence type="ECO:0000256" key="8">
    <source>
        <dbReference type="PIRSR" id="PIRSR601461-1"/>
    </source>
</evidence>
<dbReference type="PROSITE" id="PS51767">
    <property type="entry name" value="PEPTIDASE_A1"/>
    <property type="match status" value="1"/>
</dbReference>
<evidence type="ECO:0000256" key="5">
    <source>
        <dbReference type="ARBA" id="ARBA00022801"/>
    </source>
</evidence>
<proteinExistence type="inferred from homology"/>
<dbReference type="Pfam" id="PF14541">
    <property type="entry name" value="TAXi_C"/>
    <property type="match status" value="1"/>
</dbReference>
<sequence length="408" mass="44064">MSFSSAVSPHPPILSLPQLLLPLPRLSLRDTSRLLYLTSLAATRYHPNWSPIASGYLLLHSTNYVIHTSIGTPPQPLLASLDISSDTAWFPCISCLRCPSSPVSPFFSPSLSSSFHTVPCLSPLCSHLHTPLCSSSSCAFNLSYGSSSIFATLSQDSLLLSPNPVSFHYTFGCVHSVTGVSMPPHGHLGLGRGPLSFLSQTHSIYSSVFSYCLPSFRSPSFSGTLRLGPSGQPRRIRKTRLLLNPHRPSLYYVNMTGIRVGRKRLPIQPSTLAFDPKTGAGTVFDSGTMFSRLVSPAYAALRDEFRRRVKGRDVSSLGGFDTCYRGPAPTVPTITFEFEGMNMTLTEENTMIHGSSGGGGVACLAMAASPGNMNSVLNVIASFQQQNHRVLFDVAKTLVGVSRELCTT</sequence>
<name>A0A835U8P6_VANPL</name>
<dbReference type="EMBL" id="JADCNL010000014">
    <property type="protein sequence ID" value="KAG0452483.1"/>
    <property type="molecule type" value="Genomic_DNA"/>
</dbReference>
<protein>
    <recommendedName>
        <fullName evidence="9">Peptidase A1 domain-containing protein</fullName>
    </recommendedName>
</protein>
<dbReference type="Pfam" id="PF14543">
    <property type="entry name" value="TAXi_N"/>
    <property type="match status" value="1"/>
</dbReference>
<dbReference type="Gene3D" id="2.40.70.10">
    <property type="entry name" value="Acid Proteases"/>
    <property type="match status" value="2"/>
</dbReference>
<gene>
    <name evidence="10" type="ORF">HPP92_025147</name>
</gene>
<evidence type="ECO:0000256" key="1">
    <source>
        <dbReference type="ARBA" id="ARBA00007447"/>
    </source>
</evidence>
<dbReference type="FunFam" id="2.40.70.10:FF:000022">
    <property type="entry name" value="Aspartyl protease AED3"/>
    <property type="match status" value="1"/>
</dbReference>
<comment type="caution">
    <text evidence="10">The sequence shown here is derived from an EMBL/GenBank/DDBJ whole genome shotgun (WGS) entry which is preliminary data.</text>
</comment>
<dbReference type="AlphaFoldDB" id="A0A835U8P6"/>
<dbReference type="InterPro" id="IPR021109">
    <property type="entry name" value="Peptidase_aspartic_dom_sf"/>
</dbReference>
<keyword evidence="7" id="KW-0325">Glycoprotein</keyword>
<dbReference type="GO" id="GO:0006508">
    <property type="term" value="P:proteolysis"/>
    <property type="evidence" value="ECO:0007669"/>
    <property type="project" value="UniProtKB-KW"/>
</dbReference>
<dbReference type="InterPro" id="IPR001461">
    <property type="entry name" value="Aspartic_peptidase_A1"/>
</dbReference>
<keyword evidence="3" id="KW-0732">Signal</keyword>
<accession>A0A835U8P6</accession>
<comment type="similarity">
    <text evidence="1">Belongs to the peptidase A1 family.</text>
</comment>
<evidence type="ECO:0000313" key="11">
    <source>
        <dbReference type="Proteomes" id="UP000636800"/>
    </source>
</evidence>
<reference evidence="10 11" key="1">
    <citation type="journal article" date="2020" name="Nat. Food">
        <title>A phased Vanilla planifolia genome enables genetic improvement of flavour and production.</title>
        <authorList>
            <person name="Hasing T."/>
            <person name="Tang H."/>
            <person name="Brym M."/>
            <person name="Khazi F."/>
            <person name="Huang T."/>
            <person name="Chambers A.H."/>
        </authorList>
    </citation>
    <scope>NUCLEOTIDE SEQUENCE [LARGE SCALE GENOMIC DNA]</scope>
    <source>
        <tissue evidence="10">Leaf</tissue>
    </source>
</reference>
<dbReference type="PANTHER" id="PTHR13683:SF798">
    <property type="entry name" value="ASPARTYL PROTEASE AED3-LIKE"/>
    <property type="match status" value="1"/>
</dbReference>
<keyword evidence="4" id="KW-0064">Aspartyl protease</keyword>
<evidence type="ECO:0000256" key="4">
    <source>
        <dbReference type="ARBA" id="ARBA00022750"/>
    </source>
</evidence>
<evidence type="ECO:0000256" key="6">
    <source>
        <dbReference type="ARBA" id="ARBA00023157"/>
    </source>
</evidence>
<dbReference type="OrthoDB" id="1470350at2759"/>
<keyword evidence="6" id="KW-1015">Disulfide bond</keyword>
<evidence type="ECO:0000256" key="3">
    <source>
        <dbReference type="ARBA" id="ARBA00022729"/>
    </source>
</evidence>
<feature type="active site" evidence="8">
    <location>
        <position position="285"/>
    </location>
</feature>
<keyword evidence="2" id="KW-0645">Protease</keyword>
<organism evidence="10 11">
    <name type="scientific">Vanilla planifolia</name>
    <name type="common">Vanilla</name>
    <dbReference type="NCBI Taxonomy" id="51239"/>
    <lineage>
        <taxon>Eukaryota</taxon>
        <taxon>Viridiplantae</taxon>
        <taxon>Streptophyta</taxon>
        <taxon>Embryophyta</taxon>
        <taxon>Tracheophyta</taxon>
        <taxon>Spermatophyta</taxon>
        <taxon>Magnoliopsida</taxon>
        <taxon>Liliopsida</taxon>
        <taxon>Asparagales</taxon>
        <taxon>Orchidaceae</taxon>
        <taxon>Vanilloideae</taxon>
        <taxon>Vanilleae</taxon>
        <taxon>Vanilla</taxon>
    </lineage>
</organism>
<keyword evidence="5" id="KW-0378">Hydrolase</keyword>
<dbReference type="InterPro" id="IPR032861">
    <property type="entry name" value="TAXi_N"/>
</dbReference>
<dbReference type="PANTHER" id="PTHR13683">
    <property type="entry name" value="ASPARTYL PROTEASES"/>
    <property type="match status" value="1"/>
</dbReference>
<keyword evidence="11" id="KW-1185">Reference proteome</keyword>
<feature type="active site" evidence="8">
    <location>
        <position position="82"/>
    </location>
</feature>
<evidence type="ECO:0000259" key="9">
    <source>
        <dbReference type="PROSITE" id="PS51767"/>
    </source>
</evidence>
<feature type="domain" description="Peptidase A1" evidence="9">
    <location>
        <begin position="64"/>
        <end position="402"/>
    </location>
</feature>
<dbReference type="InterPro" id="IPR032799">
    <property type="entry name" value="TAXi_C"/>
</dbReference>
<evidence type="ECO:0000313" key="10">
    <source>
        <dbReference type="EMBL" id="KAG0452483.1"/>
    </source>
</evidence>
<dbReference type="SUPFAM" id="SSF50630">
    <property type="entry name" value="Acid proteases"/>
    <property type="match status" value="1"/>
</dbReference>
<dbReference type="GO" id="GO:0004190">
    <property type="term" value="F:aspartic-type endopeptidase activity"/>
    <property type="evidence" value="ECO:0007669"/>
    <property type="project" value="UniProtKB-KW"/>
</dbReference>
<dbReference type="Proteomes" id="UP000636800">
    <property type="component" value="Unassembled WGS sequence"/>
</dbReference>
<evidence type="ECO:0000256" key="2">
    <source>
        <dbReference type="ARBA" id="ARBA00022670"/>
    </source>
</evidence>